<sequence>MQVLWPLYYNLPKLKPLHPPSVMDFDPKPKQESRRVTKGVTTQIPSPCMNLEPLPFDEVISAVNSEIKPSFCPTNLPIKIQCNVLSKETCMEPHPRLSSLKVDEVNSTSHAENEPSLPPTNLSIYDQCHDLSKERVVDTSNKFAALVEDGDYRNDQCNELCDDVDQCNDKFAALVEDDDSPSTASPDHSYSTPKSKTLILKGSPAPRSPLTTTRKKNGLLRNARLIALTQSHSLGRIWVGWDPRILNITKISETDQIINCNACILDTNDQFRISFVYGSNDDRLRKTLWQSMCSSQNGSPWIVLGDFNVSRSMGESIGGCFRISSAMDEFNDCFQSSELDDLCFSGFLHTWCNKRSCGCISKKLDRVLVNNDWLVKFENSEVIFLPPSTSDHCPSMVKLGLQGIKKNRPFKIFNFLTERAYNLSY</sequence>
<evidence type="ECO:0000313" key="2">
    <source>
        <dbReference type="EMBL" id="KAK3212635.1"/>
    </source>
</evidence>
<dbReference type="InterPro" id="IPR036691">
    <property type="entry name" value="Endo/exonu/phosph_ase_sf"/>
</dbReference>
<feature type="region of interest" description="Disordered" evidence="1">
    <location>
        <begin position="177"/>
        <end position="213"/>
    </location>
</feature>
<dbReference type="EMBL" id="JANJYJ010000005">
    <property type="protein sequence ID" value="KAK3212635.1"/>
    <property type="molecule type" value="Genomic_DNA"/>
</dbReference>
<dbReference type="SUPFAM" id="SSF56219">
    <property type="entry name" value="DNase I-like"/>
    <property type="match status" value="1"/>
</dbReference>
<dbReference type="Proteomes" id="UP001281410">
    <property type="component" value="Unassembled WGS sequence"/>
</dbReference>
<name>A0AAE0AG94_9ROSI</name>
<keyword evidence="3" id="KW-1185">Reference proteome</keyword>
<dbReference type="PANTHER" id="PTHR33710:SF77">
    <property type="entry name" value="DNASE I-LIKE SUPERFAMILY PROTEIN"/>
    <property type="match status" value="1"/>
</dbReference>
<comment type="caution">
    <text evidence="2">The sequence shown here is derived from an EMBL/GenBank/DDBJ whole genome shotgun (WGS) entry which is preliminary data.</text>
</comment>
<reference evidence="2" key="1">
    <citation type="journal article" date="2023" name="Plant J.">
        <title>Genome sequences and population genomics provide insights into the demographic history, inbreeding, and mutation load of two 'living fossil' tree species of Dipteronia.</title>
        <authorList>
            <person name="Feng Y."/>
            <person name="Comes H.P."/>
            <person name="Chen J."/>
            <person name="Zhu S."/>
            <person name="Lu R."/>
            <person name="Zhang X."/>
            <person name="Li P."/>
            <person name="Qiu J."/>
            <person name="Olsen K.M."/>
            <person name="Qiu Y."/>
        </authorList>
    </citation>
    <scope>NUCLEOTIDE SEQUENCE</scope>
    <source>
        <strain evidence="2">NBL</strain>
    </source>
</reference>
<accession>A0AAE0AG94</accession>
<gene>
    <name evidence="2" type="ORF">Dsin_017341</name>
</gene>
<evidence type="ECO:0000256" key="1">
    <source>
        <dbReference type="SAM" id="MobiDB-lite"/>
    </source>
</evidence>
<feature type="compositionally biased region" description="Polar residues" evidence="1">
    <location>
        <begin position="181"/>
        <end position="195"/>
    </location>
</feature>
<protein>
    <submittedName>
        <fullName evidence="2">Uncharacterized protein</fullName>
    </submittedName>
</protein>
<proteinExistence type="predicted"/>
<dbReference type="AlphaFoldDB" id="A0AAE0AG94"/>
<evidence type="ECO:0000313" key="3">
    <source>
        <dbReference type="Proteomes" id="UP001281410"/>
    </source>
</evidence>
<dbReference type="Gene3D" id="3.60.10.10">
    <property type="entry name" value="Endonuclease/exonuclease/phosphatase"/>
    <property type="match status" value="1"/>
</dbReference>
<organism evidence="2 3">
    <name type="scientific">Dipteronia sinensis</name>
    <dbReference type="NCBI Taxonomy" id="43782"/>
    <lineage>
        <taxon>Eukaryota</taxon>
        <taxon>Viridiplantae</taxon>
        <taxon>Streptophyta</taxon>
        <taxon>Embryophyta</taxon>
        <taxon>Tracheophyta</taxon>
        <taxon>Spermatophyta</taxon>
        <taxon>Magnoliopsida</taxon>
        <taxon>eudicotyledons</taxon>
        <taxon>Gunneridae</taxon>
        <taxon>Pentapetalae</taxon>
        <taxon>rosids</taxon>
        <taxon>malvids</taxon>
        <taxon>Sapindales</taxon>
        <taxon>Sapindaceae</taxon>
        <taxon>Hippocastanoideae</taxon>
        <taxon>Acereae</taxon>
        <taxon>Dipteronia</taxon>
    </lineage>
</organism>
<dbReference type="PANTHER" id="PTHR33710">
    <property type="entry name" value="BNAC02G09200D PROTEIN"/>
    <property type="match status" value="1"/>
</dbReference>